<evidence type="ECO:0000256" key="2">
    <source>
        <dbReference type="ARBA" id="ARBA00022692"/>
    </source>
</evidence>
<evidence type="ECO:0000313" key="10">
    <source>
        <dbReference type="Proteomes" id="UP000070501"/>
    </source>
</evidence>
<feature type="compositionally biased region" description="Gly residues" evidence="6">
    <location>
        <begin position="295"/>
        <end position="304"/>
    </location>
</feature>
<keyword evidence="4 7" id="KW-0472">Membrane</keyword>
<feature type="region of interest" description="Disordered" evidence="6">
    <location>
        <begin position="399"/>
        <end position="432"/>
    </location>
</feature>
<dbReference type="PANTHER" id="PTHR33048:SF2">
    <property type="entry name" value="SRPK"/>
    <property type="match status" value="1"/>
</dbReference>
<dbReference type="InterPro" id="IPR052337">
    <property type="entry name" value="SAT4-like"/>
</dbReference>
<keyword evidence="2 7" id="KW-0812">Transmembrane</keyword>
<evidence type="ECO:0000256" key="1">
    <source>
        <dbReference type="ARBA" id="ARBA00004141"/>
    </source>
</evidence>
<keyword evidence="3 7" id="KW-1133">Transmembrane helix</keyword>
<organism evidence="9 10">
    <name type="scientific">Microdochium bolleyi</name>
    <dbReference type="NCBI Taxonomy" id="196109"/>
    <lineage>
        <taxon>Eukaryota</taxon>
        <taxon>Fungi</taxon>
        <taxon>Dikarya</taxon>
        <taxon>Ascomycota</taxon>
        <taxon>Pezizomycotina</taxon>
        <taxon>Sordariomycetes</taxon>
        <taxon>Xylariomycetidae</taxon>
        <taxon>Xylariales</taxon>
        <taxon>Microdochiaceae</taxon>
        <taxon>Microdochium</taxon>
    </lineage>
</organism>
<dbReference type="Proteomes" id="UP000070501">
    <property type="component" value="Unassembled WGS sequence"/>
</dbReference>
<evidence type="ECO:0000256" key="5">
    <source>
        <dbReference type="ARBA" id="ARBA00038359"/>
    </source>
</evidence>
<feature type="transmembrane region" description="Helical" evidence="7">
    <location>
        <begin position="214"/>
        <end position="238"/>
    </location>
</feature>
<evidence type="ECO:0000313" key="9">
    <source>
        <dbReference type="EMBL" id="KXJ88375.1"/>
    </source>
</evidence>
<dbReference type="AlphaFoldDB" id="A0A136IU22"/>
<dbReference type="Pfam" id="PF20684">
    <property type="entry name" value="Fung_rhodopsin"/>
    <property type="match status" value="1"/>
</dbReference>
<dbReference type="STRING" id="196109.A0A136IU22"/>
<dbReference type="EMBL" id="KQ964258">
    <property type="protein sequence ID" value="KXJ88375.1"/>
    <property type="molecule type" value="Genomic_DNA"/>
</dbReference>
<name>A0A136IU22_9PEZI</name>
<protein>
    <recommendedName>
        <fullName evidence="8">Rhodopsin domain-containing protein</fullName>
    </recommendedName>
</protein>
<feature type="compositionally biased region" description="Basic and acidic residues" evidence="6">
    <location>
        <begin position="408"/>
        <end position="432"/>
    </location>
</feature>
<dbReference type="InParanoid" id="A0A136IU22"/>
<comment type="similarity">
    <text evidence="5">Belongs to the SAT4 family.</text>
</comment>
<comment type="subcellular location">
    <subcellularLocation>
        <location evidence="1">Membrane</location>
        <topology evidence="1">Multi-pass membrane protein</topology>
    </subcellularLocation>
</comment>
<sequence>MSAIVESFTLLSIALCTIAVRTWYRWSQVGFSSFQLDDYIMPVSGLLFSLVTTLAYLVGANYDGLTNSYMTDEQRAALDPTSKEAYNREMGSKIQVIGWSFYAMELWVLKLCITVFYSRLTTRLSNLNTRVLVAYGVIGVSYLAVGLSIVLGCQPMSRNWQIHPNPGNLCQPTNSKLNVFMVYLPNVITDVYLLSIPLPLLWRVNISLRRKLTLMFLFSGAIFVMTAATIRAVVIITAGPEGAVSGSQWACREIFVSVVVTNLPVIQPLLRKLANHTGLSILFSRSGGRSDKNGAHGGAGGGSGKSYPLSSNPRTGPHSKAYGLGSRSKFGTQLSRHGTSGGAGAGAATTTTVAAWGSDEHILLEGGGKTLGPGAGAAMMGDKDIVVGKEITVVTESAVDVRSGSALSHRDKDVWGYPEQRKRDSSSDRSSR</sequence>
<proteinExistence type="inferred from homology"/>
<feature type="transmembrane region" description="Helical" evidence="7">
    <location>
        <begin position="99"/>
        <end position="120"/>
    </location>
</feature>
<dbReference type="InterPro" id="IPR049326">
    <property type="entry name" value="Rhodopsin_dom_fungi"/>
</dbReference>
<feature type="domain" description="Rhodopsin" evidence="8">
    <location>
        <begin position="21"/>
        <end position="272"/>
    </location>
</feature>
<feature type="transmembrane region" description="Helical" evidence="7">
    <location>
        <begin position="6"/>
        <end position="24"/>
    </location>
</feature>
<dbReference type="OrthoDB" id="2988756at2759"/>
<feature type="transmembrane region" description="Helical" evidence="7">
    <location>
        <begin position="132"/>
        <end position="151"/>
    </location>
</feature>
<evidence type="ECO:0000256" key="6">
    <source>
        <dbReference type="SAM" id="MobiDB-lite"/>
    </source>
</evidence>
<evidence type="ECO:0000256" key="4">
    <source>
        <dbReference type="ARBA" id="ARBA00023136"/>
    </source>
</evidence>
<feature type="transmembrane region" description="Helical" evidence="7">
    <location>
        <begin position="36"/>
        <end position="58"/>
    </location>
</feature>
<feature type="region of interest" description="Disordered" evidence="6">
    <location>
        <begin position="289"/>
        <end position="347"/>
    </location>
</feature>
<reference evidence="10" key="1">
    <citation type="submission" date="2016-02" db="EMBL/GenBank/DDBJ databases">
        <title>Draft genome sequence of Microdochium bolleyi, a fungal endophyte of beachgrass.</title>
        <authorList>
            <consortium name="DOE Joint Genome Institute"/>
            <person name="David A.S."/>
            <person name="May G."/>
            <person name="Haridas S."/>
            <person name="Lim J."/>
            <person name="Wang M."/>
            <person name="Labutti K."/>
            <person name="Lipzen A."/>
            <person name="Barry K."/>
            <person name="Grigoriev I.V."/>
        </authorList>
    </citation>
    <scope>NUCLEOTIDE SEQUENCE [LARGE SCALE GENOMIC DNA]</scope>
    <source>
        <strain evidence="10">J235TASD1</strain>
    </source>
</reference>
<dbReference type="GO" id="GO:0016020">
    <property type="term" value="C:membrane"/>
    <property type="evidence" value="ECO:0007669"/>
    <property type="project" value="UniProtKB-SubCell"/>
</dbReference>
<evidence type="ECO:0000256" key="7">
    <source>
        <dbReference type="SAM" id="Phobius"/>
    </source>
</evidence>
<evidence type="ECO:0000256" key="3">
    <source>
        <dbReference type="ARBA" id="ARBA00022989"/>
    </source>
</evidence>
<keyword evidence="10" id="KW-1185">Reference proteome</keyword>
<gene>
    <name evidence="9" type="ORF">Micbo1qcDRAFT_214265</name>
</gene>
<evidence type="ECO:0000259" key="8">
    <source>
        <dbReference type="Pfam" id="PF20684"/>
    </source>
</evidence>
<accession>A0A136IU22</accession>
<dbReference type="PANTHER" id="PTHR33048">
    <property type="entry name" value="PTH11-LIKE INTEGRAL MEMBRANE PROTEIN (AFU_ORTHOLOGUE AFUA_5G11245)"/>
    <property type="match status" value="1"/>
</dbReference>